<dbReference type="InterPro" id="IPR000515">
    <property type="entry name" value="MetI-like"/>
</dbReference>
<reference evidence="8" key="1">
    <citation type="submission" date="2024-02" db="EMBL/GenBank/DDBJ databases">
        <title>Tomenella chthoni gen. nov. sp. nov., a member of the family Jonesiaceae isolated from bat guano.</title>
        <authorList>
            <person name="Miller S.L."/>
            <person name="King J."/>
            <person name="Sankaranarayanan K."/>
            <person name="Lawson P.A."/>
        </authorList>
    </citation>
    <scope>NUCLEOTIDE SEQUENCE</scope>
    <source>
        <strain evidence="8">BS-20</strain>
    </source>
</reference>
<feature type="transmembrane region" description="Helical" evidence="6">
    <location>
        <begin position="48"/>
        <end position="72"/>
    </location>
</feature>
<dbReference type="PANTHER" id="PTHR30177">
    <property type="entry name" value="GLYCINE BETAINE/L-PROLINE TRANSPORT SYSTEM PERMEASE PROTEIN PROW"/>
    <property type="match status" value="1"/>
</dbReference>
<keyword evidence="2 6" id="KW-0813">Transport</keyword>
<dbReference type="PROSITE" id="PS50928">
    <property type="entry name" value="ABC_TM1"/>
    <property type="match status" value="1"/>
</dbReference>
<feature type="transmembrane region" description="Helical" evidence="6">
    <location>
        <begin position="84"/>
        <end position="103"/>
    </location>
</feature>
<dbReference type="InterPro" id="IPR051204">
    <property type="entry name" value="ABC_transp_perm/SBD"/>
</dbReference>
<comment type="similarity">
    <text evidence="6">Belongs to the binding-protein-dependent transport system permease family.</text>
</comment>
<feature type="transmembrane region" description="Helical" evidence="6">
    <location>
        <begin position="179"/>
        <end position="201"/>
    </location>
</feature>
<dbReference type="AlphaFoldDB" id="A0AAU7E0L6"/>
<proteinExistence type="inferred from homology"/>
<evidence type="ECO:0000256" key="1">
    <source>
        <dbReference type="ARBA" id="ARBA00004141"/>
    </source>
</evidence>
<evidence type="ECO:0000313" key="8">
    <source>
        <dbReference type="EMBL" id="XBH22621.1"/>
    </source>
</evidence>
<dbReference type="Gene3D" id="1.10.3720.10">
    <property type="entry name" value="MetI-like"/>
    <property type="match status" value="1"/>
</dbReference>
<organism evidence="8">
    <name type="scientific">Jonesiaceae bacterium BS-20</name>
    <dbReference type="NCBI Taxonomy" id="3120821"/>
    <lineage>
        <taxon>Bacteria</taxon>
        <taxon>Bacillati</taxon>
        <taxon>Actinomycetota</taxon>
        <taxon>Actinomycetes</taxon>
        <taxon>Micrococcales</taxon>
        <taxon>Jonesiaceae</taxon>
    </lineage>
</organism>
<dbReference type="SUPFAM" id="SSF161098">
    <property type="entry name" value="MetI-like"/>
    <property type="match status" value="1"/>
</dbReference>
<sequence length="224" mass="23843">MTWLSHAWPQVLELTWQHLLLSVPAIVLSIIIAVPLGWFASRYPTPGGIVLSAATLLYAIPGLPMLIVIPVLFSTPLRSPGTMVIALTLYGVALLVRTSADAFKSVNHDVRRAAVSLGYSKRSMFWRVDLPLAIPVLTSGVRVVTVSTVGLVTIGALIGVSSLGTLFTDGFQRGIRAEVLTGVILTVALALVLDAVCQYVGRVLTPWTRVSEATDSVANGQVTS</sequence>
<comment type="subcellular location">
    <subcellularLocation>
        <location evidence="6">Cell membrane</location>
        <topology evidence="6">Multi-pass membrane protein</topology>
    </subcellularLocation>
    <subcellularLocation>
        <location evidence="1">Membrane</location>
        <topology evidence="1">Multi-pass membrane protein</topology>
    </subcellularLocation>
</comment>
<gene>
    <name evidence="8" type="ORF">V5R04_05220</name>
</gene>
<dbReference type="Pfam" id="PF00528">
    <property type="entry name" value="BPD_transp_1"/>
    <property type="match status" value="1"/>
</dbReference>
<dbReference type="GO" id="GO:0031460">
    <property type="term" value="P:glycine betaine transport"/>
    <property type="evidence" value="ECO:0007669"/>
    <property type="project" value="TreeGrafter"/>
</dbReference>
<evidence type="ECO:0000256" key="5">
    <source>
        <dbReference type="ARBA" id="ARBA00023136"/>
    </source>
</evidence>
<dbReference type="PANTHER" id="PTHR30177:SF4">
    <property type="entry name" value="OSMOPROTECTANT IMPORT PERMEASE PROTEIN OSMW"/>
    <property type="match status" value="1"/>
</dbReference>
<keyword evidence="3 6" id="KW-0812">Transmembrane</keyword>
<name>A0AAU7E0L6_9MICO</name>
<dbReference type="CDD" id="cd06261">
    <property type="entry name" value="TM_PBP2"/>
    <property type="match status" value="1"/>
</dbReference>
<dbReference type="EMBL" id="CP146203">
    <property type="protein sequence ID" value="XBH22621.1"/>
    <property type="molecule type" value="Genomic_DNA"/>
</dbReference>
<dbReference type="InterPro" id="IPR035906">
    <property type="entry name" value="MetI-like_sf"/>
</dbReference>
<dbReference type="GO" id="GO:0005886">
    <property type="term" value="C:plasma membrane"/>
    <property type="evidence" value="ECO:0007669"/>
    <property type="project" value="UniProtKB-SubCell"/>
</dbReference>
<accession>A0AAU7E0L6</accession>
<keyword evidence="5 6" id="KW-0472">Membrane</keyword>
<dbReference type="GO" id="GO:0055085">
    <property type="term" value="P:transmembrane transport"/>
    <property type="evidence" value="ECO:0007669"/>
    <property type="project" value="InterPro"/>
</dbReference>
<evidence type="ECO:0000256" key="3">
    <source>
        <dbReference type="ARBA" id="ARBA00022692"/>
    </source>
</evidence>
<evidence type="ECO:0000259" key="7">
    <source>
        <dbReference type="PROSITE" id="PS50928"/>
    </source>
</evidence>
<protein>
    <submittedName>
        <fullName evidence="8">ABC transporter permease</fullName>
    </submittedName>
</protein>
<evidence type="ECO:0000256" key="4">
    <source>
        <dbReference type="ARBA" id="ARBA00022989"/>
    </source>
</evidence>
<evidence type="ECO:0000256" key="6">
    <source>
        <dbReference type="RuleBase" id="RU363032"/>
    </source>
</evidence>
<feature type="transmembrane region" description="Helical" evidence="6">
    <location>
        <begin position="20"/>
        <end position="41"/>
    </location>
</feature>
<feature type="domain" description="ABC transmembrane type-1" evidence="7">
    <location>
        <begin position="15"/>
        <end position="197"/>
    </location>
</feature>
<keyword evidence="4 6" id="KW-1133">Transmembrane helix</keyword>
<evidence type="ECO:0000256" key="2">
    <source>
        <dbReference type="ARBA" id="ARBA00022448"/>
    </source>
</evidence>
<feature type="transmembrane region" description="Helical" evidence="6">
    <location>
        <begin position="149"/>
        <end position="167"/>
    </location>
</feature>